<evidence type="ECO:0000313" key="2">
    <source>
        <dbReference type="EMBL" id="CAJ0599926.1"/>
    </source>
</evidence>
<comment type="caution">
    <text evidence="2">The sequence shown here is derived from an EMBL/GenBank/DDBJ whole genome shotgun (WGS) entry which is preliminary data.</text>
</comment>
<dbReference type="Proteomes" id="UP001176961">
    <property type="component" value="Unassembled WGS sequence"/>
</dbReference>
<dbReference type="AlphaFoldDB" id="A0AA36GX10"/>
<proteinExistence type="predicted"/>
<evidence type="ECO:0000256" key="1">
    <source>
        <dbReference type="SAM" id="SignalP"/>
    </source>
</evidence>
<evidence type="ECO:0000313" key="3">
    <source>
        <dbReference type="Proteomes" id="UP001176961"/>
    </source>
</evidence>
<protein>
    <submittedName>
        <fullName evidence="2">Uncharacterized protein</fullName>
    </submittedName>
</protein>
<dbReference type="EMBL" id="CATQJL010000223">
    <property type="protein sequence ID" value="CAJ0599926.1"/>
    <property type="molecule type" value="Genomic_DNA"/>
</dbReference>
<feature type="chain" id="PRO_5041425979" evidence="1">
    <location>
        <begin position="20"/>
        <end position="202"/>
    </location>
</feature>
<keyword evidence="3" id="KW-1185">Reference proteome</keyword>
<name>A0AA36GX10_CYLNA</name>
<reference evidence="2" key="1">
    <citation type="submission" date="2023-07" db="EMBL/GenBank/DDBJ databases">
        <authorList>
            <consortium name="CYATHOMIX"/>
        </authorList>
    </citation>
    <scope>NUCLEOTIDE SEQUENCE</scope>
    <source>
        <strain evidence="2">N/A</strain>
    </source>
</reference>
<organism evidence="2 3">
    <name type="scientific">Cylicocyclus nassatus</name>
    <name type="common">Nematode worm</name>
    <dbReference type="NCBI Taxonomy" id="53992"/>
    <lineage>
        <taxon>Eukaryota</taxon>
        <taxon>Metazoa</taxon>
        <taxon>Ecdysozoa</taxon>
        <taxon>Nematoda</taxon>
        <taxon>Chromadorea</taxon>
        <taxon>Rhabditida</taxon>
        <taxon>Rhabditina</taxon>
        <taxon>Rhabditomorpha</taxon>
        <taxon>Strongyloidea</taxon>
        <taxon>Strongylidae</taxon>
        <taxon>Cylicocyclus</taxon>
    </lineage>
</organism>
<sequence>MNTPIWVLVATLFAGCIMARDFPIVVGKLSLLIQLERLFQVLPTTIHGFYKAGYCSENDPGLKDENAIAERPNGTELNNFNLRLQKIFNDDIANLMDLPDSLVFSCELANAIADENIKPSLKRRLYFTTYTRYGNVSSVQDLITITFTGETAETLDAKLRPKWYKIFQSKKPKTYAFGCNYFIVKNYGETTCAFQKKNLAKI</sequence>
<gene>
    <name evidence="2" type="ORF">CYNAS_LOCUS11909</name>
</gene>
<keyword evidence="1" id="KW-0732">Signal</keyword>
<feature type="signal peptide" evidence="1">
    <location>
        <begin position="1"/>
        <end position="19"/>
    </location>
</feature>
<accession>A0AA36GX10</accession>